<keyword evidence="2" id="KW-0812">Transmembrane</keyword>
<evidence type="ECO:0000313" key="3">
    <source>
        <dbReference type="EMBL" id="WOH04688.1"/>
    </source>
</evidence>
<evidence type="ECO:0000256" key="2">
    <source>
        <dbReference type="SAM" id="Phobius"/>
    </source>
</evidence>
<keyword evidence="2" id="KW-1133">Transmembrane helix</keyword>
<keyword evidence="2" id="KW-0472">Membrane</keyword>
<evidence type="ECO:0000313" key="4">
    <source>
        <dbReference type="Proteomes" id="UP000077755"/>
    </source>
</evidence>
<name>A0AAF1B4U5_DAUCS</name>
<feature type="region of interest" description="Disordered" evidence="1">
    <location>
        <begin position="91"/>
        <end position="137"/>
    </location>
</feature>
<evidence type="ECO:0000256" key="1">
    <source>
        <dbReference type="SAM" id="MobiDB-lite"/>
    </source>
</evidence>
<reference evidence="3" key="1">
    <citation type="journal article" date="2016" name="Nat. Genet.">
        <title>A high-quality carrot genome assembly provides new insights into carotenoid accumulation and asterid genome evolution.</title>
        <authorList>
            <person name="Iorizzo M."/>
            <person name="Ellison S."/>
            <person name="Senalik D."/>
            <person name="Zeng P."/>
            <person name="Satapoomin P."/>
            <person name="Huang J."/>
            <person name="Bowman M."/>
            <person name="Iovene M."/>
            <person name="Sanseverino W."/>
            <person name="Cavagnaro P."/>
            <person name="Yildiz M."/>
            <person name="Macko-Podgorni A."/>
            <person name="Moranska E."/>
            <person name="Grzebelus E."/>
            <person name="Grzebelus D."/>
            <person name="Ashrafi H."/>
            <person name="Zheng Z."/>
            <person name="Cheng S."/>
            <person name="Spooner D."/>
            <person name="Van Deynze A."/>
            <person name="Simon P."/>
        </authorList>
    </citation>
    <scope>NUCLEOTIDE SEQUENCE</scope>
    <source>
        <tissue evidence="3">Leaf</tissue>
    </source>
</reference>
<protein>
    <submittedName>
        <fullName evidence="3">Uncharacterized protein</fullName>
    </submittedName>
</protein>
<proteinExistence type="predicted"/>
<dbReference type="PANTHER" id="PTHR33429:SF2">
    <property type="entry name" value="OS01G0888850 PROTEIN"/>
    <property type="match status" value="1"/>
</dbReference>
<keyword evidence="4" id="KW-1185">Reference proteome</keyword>
<reference evidence="3" key="2">
    <citation type="submission" date="2022-03" db="EMBL/GenBank/DDBJ databases">
        <title>Draft title - Genomic analysis of global carrot germplasm unveils the trajectory of domestication and the origin of high carotenoid orange carrot.</title>
        <authorList>
            <person name="Iorizzo M."/>
            <person name="Ellison S."/>
            <person name="Senalik D."/>
            <person name="Macko-Podgorni A."/>
            <person name="Grzebelus D."/>
            <person name="Bostan H."/>
            <person name="Rolling W."/>
            <person name="Curaba J."/>
            <person name="Simon P."/>
        </authorList>
    </citation>
    <scope>NUCLEOTIDE SEQUENCE</scope>
    <source>
        <tissue evidence="3">Leaf</tissue>
    </source>
</reference>
<accession>A0AAF1B4U5</accession>
<gene>
    <name evidence="3" type="ORF">DCAR_0624100</name>
</gene>
<dbReference type="AlphaFoldDB" id="A0AAF1B4U5"/>
<dbReference type="EMBL" id="CP093348">
    <property type="protein sequence ID" value="WOH04688.1"/>
    <property type="molecule type" value="Genomic_DNA"/>
</dbReference>
<dbReference type="KEGG" id="dcr:108226047"/>
<feature type="compositionally biased region" description="Basic and acidic residues" evidence="1">
    <location>
        <begin position="105"/>
        <end position="137"/>
    </location>
</feature>
<sequence length="137" mass="15209">MSTTPIVEPQQQAAPFLPTQQAYTSHSGHGSVGPVIGVLAIIIILGALAIMVGRLCSGRRIMGHGQYDFESWVETKCATCLDGRVDPVPTRIVIQHPPAPVETGEMERGEERREQESEEHEHEHEHDTTNHHDRNEC</sequence>
<dbReference type="PANTHER" id="PTHR33429">
    <property type="entry name" value="OS02G0708000 PROTEIN-RELATED"/>
    <property type="match status" value="1"/>
</dbReference>
<organism evidence="3 4">
    <name type="scientific">Daucus carota subsp. sativus</name>
    <name type="common">Carrot</name>
    <dbReference type="NCBI Taxonomy" id="79200"/>
    <lineage>
        <taxon>Eukaryota</taxon>
        <taxon>Viridiplantae</taxon>
        <taxon>Streptophyta</taxon>
        <taxon>Embryophyta</taxon>
        <taxon>Tracheophyta</taxon>
        <taxon>Spermatophyta</taxon>
        <taxon>Magnoliopsida</taxon>
        <taxon>eudicotyledons</taxon>
        <taxon>Gunneridae</taxon>
        <taxon>Pentapetalae</taxon>
        <taxon>asterids</taxon>
        <taxon>campanulids</taxon>
        <taxon>Apiales</taxon>
        <taxon>Apiaceae</taxon>
        <taxon>Apioideae</taxon>
        <taxon>Scandiceae</taxon>
        <taxon>Daucinae</taxon>
        <taxon>Daucus</taxon>
        <taxon>Daucus sect. Daucus</taxon>
    </lineage>
</organism>
<feature type="transmembrane region" description="Helical" evidence="2">
    <location>
        <begin position="32"/>
        <end position="52"/>
    </location>
</feature>
<dbReference type="Proteomes" id="UP000077755">
    <property type="component" value="Chromosome 6"/>
</dbReference>